<dbReference type="PANTHER" id="PTHR13169">
    <property type="entry name" value="UBIQUITIN-LIKE PROTEIN 3 HCG-1 PROTEIN"/>
    <property type="match status" value="1"/>
</dbReference>
<name>A0AAN7QWA5_TRANT</name>
<dbReference type="PANTHER" id="PTHR13169:SF26">
    <property type="entry name" value="MEMBRANE-ANCHORED UBIQUITIN-FOLD PROTEIN 2"/>
    <property type="match status" value="1"/>
</dbReference>
<dbReference type="Gene3D" id="3.10.20.90">
    <property type="entry name" value="Phosphatidylinositol 3-kinase Catalytic Subunit, Chain A, domain 1"/>
    <property type="match status" value="1"/>
</dbReference>
<accession>A0AAN7QWA5</accession>
<evidence type="ECO:0000259" key="1">
    <source>
        <dbReference type="Pfam" id="PF13881"/>
    </source>
</evidence>
<proteinExistence type="predicted"/>
<reference evidence="2 3" key="1">
    <citation type="journal article" date="2023" name="Hortic Res">
        <title>Pangenome of water caltrop reveals structural variations and asymmetric subgenome divergence after allopolyploidization.</title>
        <authorList>
            <person name="Zhang X."/>
            <person name="Chen Y."/>
            <person name="Wang L."/>
            <person name="Yuan Y."/>
            <person name="Fang M."/>
            <person name="Shi L."/>
            <person name="Lu R."/>
            <person name="Comes H.P."/>
            <person name="Ma Y."/>
            <person name="Chen Y."/>
            <person name="Huang G."/>
            <person name="Zhou Y."/>
            <person name="Zheng Z."/>
            <person name="Qiu Y."/>
        </authorList>
    </citation>
    <scope>NUCLEOTIDE SEQUENCE [LARGE SCALE GENOMIC DNA]</scope>
    <source>
        <strain evidence="2">F231</strain>
    </source>
</reference>
<organism evidence="2 3">
    <name type="scientific">Trapa natans</name>
    <name type="common">Water chestnut</name>
    <dbReference type="NCBI Taxonomy" id="22666"/>
    <lineage>
        <taxon>Eukaryota</taxon>
        <taxon>Viridiplantae</taxon>
        <taxon>Streptophyta</taxon>
        <taxon>Embryophyta</taxon>
        <taxon>Tracheophyta</taxon>
        <taxon>Spermatophyta</taxon>
        <taxon>Magnoliopsida</taxon>
        <taxon>eudicotyledons</taxon>
        <taxon>Gunneridae</taxon>
        <taxon>Pentapetalae</taxon>
        <taxon>rosids</taxon>
        <taxon>malvids</taxon>
        <taxon>Myrtales</taxon>
        <taxon>Lythraceae</taxon>
        <taxon>Trapa</taxon>
    </lineage>
</organism>
<gene>
    <name evidence="2" type="ORF">SAY86_015544</name>
</gene>
<feature type="domain" description="UBL3-like ubiquitin" evidence="1">
    <location>
        <begin position="29"/>
        <end position="121"/>
    </location>
</feature>
<evidence type="ECO:0000313" key="2">
    <source>
        <dbReference type="EMBL" id="KAK4781442.1"/>
    </source>
</evidence>
<keyword evidence="3" id="KW-1185">Reference proteome</keyword>
<dbReference type="EMBL" id="JAXQNO010000016">
    <property type="protein sequence ID" value="KAK4781442.1"/>
    <property type="molecule type" value="Genomic_DNA"/>
</dbReference>
<dbReference type="InterPro" id="IPR039540">
    <property type="entry name" value="UBL3-like_ubiquitin_dom"/>
</dbReference>
<evidence type="ECO:0000313" key="3">
    <source>
        <dbReference type="Proteomes" id="UP001346149"/>
    </source>
</evidence>
<dbReference type="CDD" id="cd01814">
    <property type="entry name" value="Ubl_MUBs_plant"/>
    <property type="match status" value="1"/>
</dbReference>
<dbReference type="InterPro" id="IPR029071">
    <property type="entry name" value="Ubiquitin-like_domsf"/>
</dbReference>
<dbReference type="Proteomes" id="UP001346149">
    <property type="component" value="Unassembled WGS sequence"/>
</dbReference>
<comment type="caution">
    <text evidence="2">The sequence shown here is derived from an EMBL/GenBank/DDBJ whole genome shotgun (WGS) entry which is preliminary data.</text>
</comment>
<dbReference type="InterPro" id="IPR040015">
    <property type="entry name" value="UBL3-like"/>
</dbReference>
<protein>
    <recommendedName>
        <fullName evidence="1">UBL3-like ubiquitin domain-containing protein</fullName>
    </recommendedName>
</protein>
<sequence length="162" mass="17863">MLPLSVKTKKKGSSGYFGCIKMASSAVHDQLEIRFRLTDGSDIGPKNFPVSTSVASLKESILSQWPKDKENGPKSLKDLKLISAGRILENHGTVADCRSTLYDVPGGVTTMHVIVQPTEKGKANYIMSAGIDEAAMYHNRVKLDANQETLYSRFLLVSYFYT</sequence>
<dbReference type="AlphaFoldDB" id="A0AAN7QWA5"/>
<dbReference type="Pfam" id="PF13881">
    <property type="entry name" value="Rad60-SLD_2"/>
    <property type="match status" value="1"/>
</dbReference>
<dbReference type="SUPFAM" id="SSF54236">
    <property type="entry name" value="Ubiquitin-like"/>
    <property type="match status" value="1"/>
</dbReference>